<dbReference type="InterPro" id="IPR000836">
    <property type="entry name" value="PRTase_dom"/>
</dbReference>
<dbReference type="SUPFAM" id="SSF53271">
    <property type="entry name" value="PRTase-like"/>
    <property type="match status" value="1"/>
</dbReference>
<dbReference type="InterPro" id="IPR051910">
    <property type="entry name" value="ComF/GntX_DNA_util-trans"/>
</dbReference>
<dbReference type="AlphaFoldDB" id="A0A929RY10"/>
<dbReference type="CDD" id="cd06223">
    <property type="entry name" value="PRTases_typeI"/>
    <property type="match status" value="1"/>
</dbReference>
<gene>
    <name evidence="3" type="ORF">HXK21_03905</name>
</gene>
<organism evidence="3 4">
    <name type="scientific">Alloprevotella tannerae</name>
    <dbReference type="NCBI Taxonomy" id="76122"/>
    <lineage>
        <taxon>Bacteria</taxon>
        <taxon>Pseudomonadati</taxon>
        <taxon>Bacteroidota</taxon>
        <taxon>Bacteroidia</taxon>
        <taxon>Bacteroidales</taxon>
        <taxon>Prevotellaceae</taxon>
        <taxon>Alloprevotella</taxon>
    </lineage>
</organism>
<sequence length="204" mass="22532">MPYTDYRGKAGNPVERVFWGRLPIVKANAYMKYVSGSDSRRAVLRLKYFDRPDVGNYLGACMATDLLDTDFFTDIDVIIPIPLASKRQRKRGYNQSEELAKGIHRITSLPIDNKAVIRAVANPTQTHLDAAARRANVKDIFAVKVAENLRGKHILLVDDVLTTGATIISCAQAIVKACPDVRFSVLTLSLAGHHASGVNLQKKK</sequence>
<proteinExistence type="inferred from homology"/>
<evidence type="ECO:0000256" key="1">
    <source>
        <dbReference type="ARBA" id="ARBA00008007"/>
    </source>
</evidence>
<dbReference type="Gene3D" id="3.40.50.2020">
    <property type="match status" value="1"/>
</dbReference>
<reference evidence="3" key="1">
    <citation type="submission" date="2020-04" db="EMBL/GenBank/DDBJ databases">
        <title>Deep metagenomics examines the oral microbiome during advanced dental caries in children, revealing novel taxa and co-occurrences with host molecules.</title>
        <authorList>
            <person name="Baker J.L."/>
            <person name="Morton J.T."/>
            <person name="Dinis M."/>
            <person name="Alvarez R."/>
            <person name="Tran N.C."/>
            <person name="Knight R."/>
            <person name="Edlund A."/>
        </authorList>
    </citation>
    <scope>NUCLEOTIDE SEQUENCE</scope>
    <source>
        <strain evidence="3">JCVI_34_bin.1</strain>
    </source>
</reference>
<feature type="domain" description="Phosphoribosyltransferase" evidence="2">
    <location>
        <begin position="133"/>
        <end position="183"/>
    </location>
</feature>
<dbReference type="Pfam" id="PF00156">
    <property type="entry name" value="Pribosyltran"/>
    <property type="match status" value="1"/>
</dbReference>
<dbReference type="Proteomes" id="UP000704068">
    <property type="component" value="Unassembled WGS sequence"/>
</dbReference>
<comment type="similarity">
    <text evidence="1">Belongs to the ComF/GntX family.</text>
</comment>
<dbReference type="PANTHER" id="PTHR47505:SF1">
    <property type="entry name" value="DNA UTILIZATION PROTEIN YHGH"/>
    <property type="match status" value="1"/>
</dbReference>
<comment type="caution">
    <text evidence="3">The sequence shown here is derived from an EMBL/GenBank/DDBJ whole genome shotgun (WGS) entry which is preliminary data.</text>
</comment>
<evidence type="ECO:0000313" key="4">
    <source>
        <dbReference type="Proteomes" id="UP000704068"/>
    </source>
</evidence>
<evidence type="ECO:0000313" key="3">
    <source>
        <dbReference type="EMBL" id="MBF0970169.1"/>
    </source>
</evidence>
<dbReference type="InterPro" id="IPR029057">
    <property type="entry name" value="PRTase-like"/>
</dbReference>
<name>A0A929RY10_9BACT</name>
<dbReference type="EMBL" id="JABZGR010000008">
    <property type="protein sequence ID" value="MBF0970169.1"/>
    <property type="molecule type" value="Genomic_DNA"/>
</dbReference>
<dbReference type="PANTHER" id="PTHR47505">
    <property type="entry name" value="DNA UTILIZATION PROTEIN YHGH"/>
    <property type="match status" value="1"/>
</dbReference>
<accession>A0A929RY10</accession>
<evidence type="ECO:0000259" key="2">
    <source>
        <dbReference type="Pfam" id="PF00156"/>
    </source>
</evidence>
<protein>
    <submittedName>
        <fullName evidence="3">ComF family protein</fullName>
    </submittedName>
</protein>